<dbReference type="Proteomes" id="UP000324222">
    <property type="component" value="Unassembled WGS sequence"/>
</dbReference>
<reference evidence="2 3" key="1">
    <citation type="submission" date="2019-05" db="EMBL/GenBank/DDBJ databases">
        <title>Another draft genome of Portunus trituberculatus and its Hox gene families provides insights of decapod evolution.</title>
        <authorList>
            <person name="Jeong J.-H."/>
            <person name="Song I."/>
            <person name="Kim S."/>
            <person name="Choi T."/>
            <person name="Kim D."/>
            <person name="Ryu S."/>
            <person name="Kim W."/>
        </authorList>
    </citation>
    <scope>NUCLEOTIDE SEQUENCE [LARGE SCALE GENOMIC DNA]</scope>
    <source>
        <tissue evidence="2">Muscle</tissue>
    </source>
</reference>
<dbReference type="AlphaFoldDB" id="A0A5B7FKP2"/>
<organism evidence="2 3">
    <name type="scientific">Portunus trituberculatus</name>
    <name type="common">Swimming crab</name>
    <name type="synonym">Neptunus trituberculatus</name>
    <dbReference type="NCBI Taxonomy" id="210409"/>
    <lineage>
        <taxon>Eukaryota</taxon>
        <taxon>Metazoa</taxon>
        <taxon>Ecdysozoa</taxon>
        <taxon>Arthropoda</taxon>
        <taxon>Crustacea</taxon>
        <taxon>Multicrustacea</taxon>
        <taxon>Malacostraca</taxon>
        <taxon>Eumalacostraca</taxon>
        <taxon>Eucarida</taxon>
        <taxon>Decapoda</taxon>
        <taxon>Pleocyemata</taxon>
        <taxon>Brachyura</taxon>
        <taxon>Eubrachyura</taxon>
        <taxon>Portunoidea</taxon>
        <taxon>Portunidae</taxon>
        <taxon>Portuninae</taxon>
        <taxon>Portunus</taxon>
    </lineage>
</organism>
<feature type="region of interest" description="Disordered" evidence="1">
    <location>
        <begin position="1"/>
        <end position="22"/>
    </location>
</feature>
<feature type="region of interest" description="Disordered" evidence="1">
    <location>
        <begin position="74"/>
        <end position="95"/>
    </location>
</feature>
<dbReference type="EMBL" id="VSRR010007520">
    <property type="protein sequence ID" value="MPC47052.1"/>
    <property type="molecule type" value="Genomic_DNA"/>
</dbReference>
<gene>
    <name evidence="2" type="ORF">E2C01_040786</name>
</gene>
<evidence type="ECO:0000256" key="1">
    <source>
        <dbReference type="SAM" id="MobiDB-lite"/>
    </source>
</evidence>
<sequence>MSRTVPSIAHHPAPSPTHQRSTSLLLTSSTAHYSSRYVTQPATQHCLLALDHIPSCSTAPCCSSTPIRTNVLQFSPTSPPPHASSPMHVSRLASPDSCTPLNPCLLSLLPPHSSSHTSPANLPSLLPIQLPAGDKPPLCSDAHTPK</sequence>
<evidence type="ECO:0000313" key="2">
    <source>
        <dbReference type="EMBL" id="MPC47052.1"/>
    </source>
</evidence>
<accession>A0A5B7FKP2</accession>
<protein>
    <submittedName>
        <fullName evidence="2">Uncharacterized protein</fullName>
    </submittedName>
</protein>
<comment type="caution">
    <text evidence="2">The sequence shown here is derived from an EMBL/GenBank/DDBJ whole genome shotgun (WGS) entry which is preliminary data.</text>
</comment>
<evidence type="ECO:0000313" key="3">
    <source>
        <dbReference type="Proteomes" id="UP000324222"/>
    </source>
</evidence>
<name>A0A5B7FKP2_PORTR</name>
<keyword evidence="3" id="KW-1185">Reference proteome</keyword>
<proteinExistence type="predicted"/>